<proteinExistence type="predicted"/>
<dbReference type="EMBL" id="CP081071">
    <property type="protein sequence ID" value="UWQ56034.1"/>
    <property type="molecule type" value="Genomic_DNA"/>
</dbReference>
<dbReference type="Proteomes" id="UP001058713">
    <property type="component" value="Plasmid unnamed1"/>
</dbReference>
<evidence type="ECO:0000256" key="1">
    <source>
        <dbReference type="SAM" id="Phobius"/>
    </source>
</evidence>
<keyword evidence="1" id="KW-0472">Membrane</keyword>
<dbReference type="AlphaFoldDB" id="A0A9Q9M553"/>
<reference evidence="2" key="1">
    <citation type="submission" date="2021-08" db="EMBL/GenBank/DDBJ databases">
        <authorList>
            <person name="Nwanade C."/>
            <person name="Wang M."/>
            <person name="Masoudi A."/>
            <person name="Yu Z."/>
            <person name="Liu J."/>
        </authorList>
    </citation>
    <scope>NUCLEOTIDE SEQUENCE</scope>
    <source>
        <strain evidence="2">S122</strain>
        <plasmid evidence="2">unnamed1</plasmid>
    </source>
</reference>
<dbReference type="KEGG" id="lcae:K3721_18945"/>
<evidence type="ECO:0000313" key="2">
    <source>
        <dbReference type="EMBL" id="UWQ56034.1"/>
    </source>
</evidence>
<protein>
    <submittedName>
        <fullName evidence="2">Uncharacterized protein</fullName>
    </submittedName>
</protein>
<accession>A0A9Q9M553</accession>
<keyword evidence="1" id="KW-1133">Transmembrane helix</keyword>
<dbReference type="RefSeq" id="WP_259972813.1">
    <property type="nucleotide sequence ID" value="NZ_CP081071.1"/>
</dbReference>
<keyword evidence="2" id="KW-0614">Plasmid</keyword>
<gene>
    <name evidence="2" type="ORF">K3721_18945</name>
</gene>
<feature type="transmembrane region" description="Helical" evidence="1">
    <location>
        <begin position="62"/>
        <end position="86"/>
    </location>
</feature>
<evidence type="ECO:0000313" key="3">
    <source>
        <dbReference type="Proteomes" id="UP001058713"/>
    </source>
</evidence>
<keyword evidence="1" id="KW-0812">Transmembrane</keyword>
<feature type="transmembrane region" description="Helical" evidence="1">
    <location>
        <begin position="98"/>
        <end position="120"/>
    </location>
</feature>
<feature type="transmembrane region" description="Helical" evidence="1">
    <location>
        <begin position="28"/>
        <end position="50"/>
    </location>
</feature>
<sequence>MKAPDQPAETPSDRLYNLTKCDIRAADYALKSAALLVASGALSTGSYSVLKSADNILEVLNPLAGFAGSLALLVVAFQLMCAFALSFDRAGKLRGSTILVRAAVVVFIAAVIGQLAPLFVKIWTAGL</sequence>
<geneLocation type="plasmid" evidence="2 3">
    <name>unnamed1</name>
</geneLocation>
<name>A0A9Q9M553_LEICA</name>
<organism evidence="2 3">
    <name type="scientific">Leisingera caerulea</name>
    <name type="common">Phaeobacter caeruleus</name>
    <dbReference type="NCBI Taxonomy" id="506591"/>
    <lineage>
        <taxon>Bacteria</taxon>
        <taxon>Pseudomonadati</taxon>
        <taxon>Pseudomonadota</taxon>
        <taxon>Alphaproteobacteria</taxon>
        <taxon>Rhodobacterales</taxon>
        <taxon>Roseobacteraceae</taxon>
        <taxon>Leisingera</taxon>
    </lineage>
</organism>